<dbReference type="RefSeq" id="WP_154920090.1">
    <property type="nucleotide sequence ID" value="NZ_VUOE01000002.1"/>
</dbReference>
<sequence length="278" mass="32357">MKTTLDLIATGVRKLPVSSRYFAYAHQIAEAVSIPCCRSTFKGKLLYSDHDELFFERYKGEFVHIFKYGVVCTYNADAEERAKVIKEVLSCCKNPLNSHLIEKIEVCMDKKENKVTFDKVNLTLFSIDSIRLIMLYVSQSVALNRYARITSEILADTEKHTANLEINGRLSISGAKLKKYIGRVLNVKNKISENLYIFDSPEATWEDEILNRLDHDLKITFDLKNRYRNIHHQIDIIKDNLELFKDMTFHRENSRLEWVIIILILVDVLDLLLTKFTD</sequence>
<organism evidence="2 3">
    <name type="scientific">Maribacter flavus</name>
    <dbReference type="NCBI Taxonomy" id="1658664"/>
    <lineage>
        <taxon>Bacteria</taxon>
        <taxon>Pseudomonadati</taxon>
        <taxon>Bacteroidota</taxon>
        <taxon>Flavobacteriia</taxon>
        <taxon>Flavobacteriales</taxon>
        <taxon>Flavobacteriaceae</taxon>
        <taxon>Maribacter</taxon>
    </lineage>
</organism>
<gene>
    <name evidence="2" type="ORF">F0361_15865</name>
</gene>
<evidence type="ECO:0000259" key="1">
    <source>
        <dbReference type="Pfam" id="PF02582"/>
    </source>
</evidence>
<dbReference type="PANTHER" id="PTHR16255:SF6">
    <property type="entry name" value="PROTEIN RETARDED ROOT GROWTH-LIKE"/>
    <property type="match status" value="1"/>
</dbReference>
<comment type="caution">
    <text evidence="2">The sequence shown here is derived from an EMBL/GenBank/DDBJ whole genome shotgun (WGS) entry which is preliminary data.</text>
</comment>
<accession>A0A5B2TT44</accession>
<name>A0A5B2TT44_9FLAO</name>
<dbReference type="Proteomes" id="UP000323188">
    <property type="component" value="Unassembled WGS sequence"/>
</dbReference>
<dbReference type="InterPro" id="IPR003734">
    <property type="entry name" value="DUF155"/>
</dbReference>
<feature type="domain" description="DUF155" evidence="1">
    <location>
        <begin position="63"/>
        <end position="230"/>
    </location>
</feature>
<reference evidence="2 3" key="1">
    <citation type="submission" date="2019-09" db="EMBL/GenBank/DDBJ databases">
        <authorList>
            <person name="Khan S.A."/>
            <person name="Jeon C.O."/>
            <person name="Chun B.H."/>
            <person name="Jeong S.E."/>
        </authorList>
    </citation>
    <scope>NUCLEOTIDE SEQUENCE [LARGE SCALE GENOMIC DNA]</scope>
    <source>
        <strain evidence="2 3">KCTC 42508</strain>
    </source>
</reference>
<protein>
    <submittedName>
        <fullName evidence="2">RMD1 family protein</fullName>
    </submittedName>
</protein>
<dbReference type="EMBL" id="VUOE01000002">
    <property type="protein sequence ID" value="KAA2217419.1"/>
    <property type="molecule type" value="Genomic_DNA"/>
</dbReference>
<dbReference type="InterPro" id="IPR051624">
    <property type="entry name" value="RMD1/Sad1-interacting"/>
</dbReference>
<dbReference type="PANTHER" id="PTHR16255">
    <property type="entry name" value="REQUIRED FOR MEIOTIC NUCLEAR DIVISION PROTEIN 1 HOMOLOG"/>
    <property type="match status" value="1"/>
</dbReference>
<proteinExistence type="predicted"/>
<evidence type="ECO:0000313" key="2">
    <source>
        <dbReference type="EMBL" id="KAA2217419.1"/>
    </source>
</evidence>
<dbReference type="AlphaFoldDB" id="A0A5B2TT44"/>
<evidence type="ECO:0000313" key="3">
    <source>
        <dbReference type="Proteomes" id="UP000323188"/>
    </source>
</evidence>
<dbReference type="Pfam" id="PF02582">
    <property type="entry name" value="DUF155"/>
    <property type="match status" value="1"/>
</dbReference>